<dbReference type="InterPro" id="IPR044861">
    <property type="entry name" value="IPNS-like_FE2OG_OXY"/>
</dbReference>
<dbReference type="EMBL" id="JQDR03010027">
    <property type="protein sequence ID" value="KAA0194811.1"/>
    <property type="molecule type" value="Genomic_DNA"/>
</dbReference>
<dbReference type="GO" id="GO:0008475">
    <property type="term" value="F:procollagen-lysine 5-dioxygenase activity"/>
    <property type="evidence" value="ECO:0007669"/>
    <property type="project" value="TreeGrafter"/>
</dbReference>
<evidence type="ECO:0000256" key="3">
    <source>
        <dbReference type="ARBA" id="ARBA00022729"/>
    </source>
</evidence>
<name>A0A6A0H055_HYAAZ</name>
<dbReference type="Gene3D" id="2.60.120.620">
    <property type="entry name" value="q2cbj1_9rhob like domain"/>
    <property type="match status" value="1"/>
</dbReference>
<evidence type="ECO:0000256" key="4">
    <source>
        <dbReference type="ARBA" id="ARBA00022964"/>
    </source>
</evidence>
<keyword evidence="4" id="KW-0223">Dioxygenase</keyword>
<protein>
    <recommendedName>
        <fullName evidence="7">Fe2OG dioxygenase domain-containing protein</fullName>
    </recommendedName>
</protein>
<proteinExistence type="predicted"/>
<dbReference type="InterPro" id="IPR005123">
    <property type="entry name" value="Oxoglu/Fe-dep_dioxygenase_dom"/>
</dbReference>
<keyword evidence="2" id="KW-0479">Metal-binding</keyword>
<keyword evidence="5" id="KW-0560">Oxidoreductase</keyword>
<gene>
    <name evidence="8" type="ORF">HAZT_HAZT009393</name>
</gene>
<reference evidence="8" key="3">
    <citation type="submission" date="2019-06" db="EMBL/GenBank/DDBJ databases">
        <authorList>
            <person name="Poynton C."/>
            <person name="Hasenbein S."/>
            <person name="Benoit J.B."/>
            <person name="Sepulveda M.S."/>
            <person name="Poelchau M.F."/>
            <person name="Murali S.C."/>
            <person name="Chen S."/>
            <person name="Glastad K.M."/>
            <person name="Werren J.H."/>
            <person name="Vineis J.H."/>
            <person name="Bowen J.L."/>
            <person name="Friedrich M."/>
            <person name="Jones J."/>
            <person name="Robertson H.M."/>
            <person name="Feyereisen R."/>
            <person name="Mechler-Hickson A."/>
            <person name="Mathers N."/>
            <person name="Lee C.E."/>
            <person name="Colbourne J.K."/>
            <person name="Biales A."/>
            <person name="Johnston J.S."/>
            <person name="Wellborn G.A."/>
            <person name="Rosendale A.J."/>
            <person name="Cridge A.G."/>
            <person name="Munoz-Torres M.C."/>
            <person name="Bain P.A."/>
            <person name="Manny A.R."/>
            <person name="Major K.M."/>
            <person name="Lambert F.N."/>
            <person name="Vulpe C.D."/>
            <person name="Tuck P."/>
            <person name="Blalock B.J."/>
            <person name="Lin Y.-Y."/>
            <person name="Smith M.E."/>
            <person name="Ochoa-Acuna H."/>
            <person name="Chen M.-J.M."/>
            <person name="Childers C.P."/>
            <person name="Qu J."/>
            <person name="Dugan S."/>
            <person name="Lee S.L."/>
            <person name="Chao H."/>
            <person name="Dinh H."/>
            <person name="Han Y."/>
            <person name="Doddapaneni H."/>
            <person name="Worley K.C."/>
            <person name="Muzny D.M."/>
            <person name="Gibbs R.A."/>
            <person name="Richards S."/>
        </authorList>
    </citation>
    <scope>NUCLEOTIDE SEQUENCE</scope>
    <source>
        <strain evidence="8">HAZT.00-mixed</strain>
        <tissue evidence="8">Whole organism</tissue>
    </source>
</reference>
<dbReference type="Pfam" id="PF03171">
    <property type="entry name" value="2OG-FeII_Oxy"/>
    <property type="match status" value="1"/>
</dbReference>
<dbReference type="InterPro" id="IPR006620">
    <property type="entry name" value="Pro_4_hyd_alph"/>
</dbReference>
<evidence type="ECO:0000313" key="8">
    <source>
        <dbReference type="EMBL" id="KAA0194811.1"/>
    </source>
</evidence>
<keyword evidence="3" id="KW-0732">Signal</keyword>
<dbReference type="PROSITE" id="PS51471">
    <property type="entry name" value="FE2OG_OXY"/>
    <property type="match status" value="1"/>
</dbReference>
<dbReference type="GO" id="GO:0005506">
    <property type="term" value="F:iron ion binding"/>
    <property type="evidence" value="ECO:0007669"/>
    <property type="project" value="InterPro"/>
</dbReference>
<evidence type="ECO:0000256" key="5">
    <source>
        <dbReference type="ARBA" id="ARBA00023002"/>
    </source>
</evidence>
<dbReference type="GO" id="GO:0031418">
    <property type="term" value="F:L-ascorbic acid binding"/>
    <property type="evidence" value="ECO:0007669"/>
    <property type="project" value="InterPro"/>
</dbReference>
<evidence type="ECO:0000256" key="2">
    <source>
        <dbReference type="ARBA" id="ARBA00022723"/>
    </source>
</evidence>
<dbReference type="Proteomes" id="UP000711488">
    <property type="component" value="Unassembled WGS sequence"/>
</dbReference>
<reference evidence="8" key="1">
    <citation type="submission" date="2014-08" db="EMBL/GenBank/DDBJ databases">
        <authorList>
            <person name="Murali S."/>
            <person name="Richards S."/>
            <person name="Bandaranaike D."/>
            <person name="Bellair M."/>
            <person name="Blankenburg K."/>
            <person name="Chao H."/>
            <person name="Dinh H."/>
            <person name="Doddapaneni H."/>
            <person name="Dugan-Rocha S."/>
            <person name="Elkadiri S."/>
            <person name="Gnanaolivu R."/>
            <person name="Hughes D."/>
            <person name="Lee S."/>
            <person name="Li M."/>
            <person name="Ming W."/>
            <person name="Munidasa M."/>
            <person name="Muniz J."/>
            <person name="Nguyen L."/>
            <person name="Osuji N."/>
            <person name="Pu L.-L."/>
            <person name="Puazo M."/>
            <person name="Skinner E."/>
            <person name="Qu C."/>
            <person name="Quiroz J."/>
            <person name="Raj R."/>
            <person name="Weissenberger G."/>
            <person name="Xin Y."/>
            <person name="Zou X."/>
            <person name="Han Y."/>
            <person name="Worley K."/>
            <person name="Muzny D."/>
            <person name="Gibbs R."/>
        </authorList>
    </citation>
    <scope>NUCLEOTIDE SEQUENCE</scope>
    <source>
        <strain evidence="8">HAZT.00-mixed</strain>
        <tissue evidence="8">Whole organism</tissue>
    </source>
</reference>
<accession>A0A6A0H055</accession>
<comment type="caution">
    <text evidence="8">The sequence shown here is derived from an EMBL/GenBank/DDBJ whole genome shotgun (WGS) entry which is preliminary data.</text>
</comment>
<dbReference type="AlphaFoldDB" id="A0A6A0H055"/>
<feature type="domain" description="Fe2OG dioxygenase" evidence="7">
    <location>
        <begin position="195"/>
        <end position="286"/>
    </location>
</feature>
<dbReference type="InterPro" id="IPR050757">
    <property type="entry name" value="Collagen_mod_GT25"/>
</dbReference>
<evidence type="ECO:0000259" key="7">
    <source>
        <dbReference type="PROSITE" id="PS51471"/>
    </source>
</evidence>
<keyword evidence="6" id="KW-0408">Iron</keyword>
<reference evidence="8" key="2">
    <citation type="journal article" date="2018" name="Environ. Sci. Technol.">
        <title>The Toxicogenome of Hyalella azteca: A Model for Sediment Ecotoxicology and Evolutionary Toxicology.</title>
        <authorList>
            <person name="Poynton H.C."/>
            <person name="Hasenbein S."/>
            <person name="Benoit J.B."/>
            <person name="Sepulveda M.S."/>
            <person name="Poelchau M.F."/>
            <person name="Hughes D.S.T."/>
            <person name="Murali S.C."/>
            <person name="Chen S."/>
            <person name="Glastad K.M."/>
            <person name="Goodisman M.A.D."/>
            <person name="Werren J.H."/>
            <person name="Vineis J.H."/>
            <person name="Bowen J.L."/>
            <person name="Friedrich M."/>
            <person name="Jones J."/>
            <person name="Robertson H.M."/>
            <person name="Feyereisen R."/>
            <person name="Mechler-Hickson A."/>
            <person name="Mathers N."/>
            <person name="Lee C.E."/>
            <person name="Colbourne J.K."/>
            <person name="Biales A."/>
            <person name="Johnston J.S."/>
            <person name="Wellborn G.A."/>
            <person name="Rosendale A.J."/>
            <person name="Cridge A.G."/>
            <person name="Munoz-Torres M.C."/>
            <person name="Bain P.A."/>
            <person name="Manny A.R."/>
            <person name="Major K.M."/>
            <person name="Lambert F.N."/>
            <person name="Vulpe C.D."/>
            <person name="Tuck P."/>
            <person name="Blalock B.J."/>
            <person name="Lin Y.Y."/>
            <person name="Smith M.E."/>
            <person name="Ochoa-Acuna H."/>
            <person name="Chen M.M."/>
            <person name="Childers C.P."/>
            <person name="Qu J."/>
            <person name="Dugan S."/>
            <person name="Lee S.L."/>
            <person name="Chao H."/>
            <person name="Dinh H."/>
            <person name="Han Y."/>
            <person name="Doddapaneni H."/>
            <person name="Worley K.C."/>
            <person name="Muzny D.M."/>
            <person name="Gibbs R.A."/>
            <person name="Richards S."/>
        </authorList>
    </citation>
    <scope>NUCLEOTIDE SEQUENCE</scope>
    <source>
        <strain evidence="8">HAZT.00-mixed</strain>
        <tissue evidence="8">Whole organism</tissue>
    </source>
</reference>
<sequence>MQGIWAVPYISGVYLIQKSVLEDEELRPNYIHNLFDADIAMATNYRAKDVLMYAVNLEHYGHLVDNALYPVDKLHPDLWHVAMNREDWEARYLHPDYYKALNLSTLNELPCPDVYWFPVFSERFCTDLIETMEDYGEWSGGKNTDERISGGYENVPTVDIHMTQIGFQQEALWILKEYIKPLAEKVYLGYTSDARADLIFVVRYRPTEQSFLRPHHDSSTYTINVGLNRPGIDYEGGGARFIRYNCSVVDTRMGWALMHPGRLTHYHEGLQTTKGTRYILVAFIDN</sequence>
<evidence type="ECO:0000256" key="6">
    <source>
        <dbReference type="ARBA" id="ARBA00023004"/>
    </source>
</evidence>
<dbReference type="PANTHER" id="PTHR10730:SF45">
    <property type="entry name" value="PROCOLLAGEN-LYSINE,2-OXOGLUTARATE 5-DIOXYGENASE"/>
    <property type="match status" value="1"/>
</dbReference>
<comment type="cofactor">
    <cofactor evidence="1">
        <name>L-ascorbate</name>
        <dbReference type="ChEBI" id="CHEBI:38290"/>
    </cofactor>
</comment>
<dbReference type="SMART" id="SM00702">
    <property type="entry name" value="P4Hc"/>
    <property type="match status" value="1"/>
</dbReference>
<dbReference type="PANTHER" id="PTHR10730">
    <property type="entry name" value="PROCOLLAGEN-LYSINE,2-OXOGLUTARATE 5-DIOXYGENASE/GLYCOSYLTRANSFERASE 25 FAMILY MEMBER"/>
    <property type="match status" value="1"/>
</dbReference>
<organism evidence="8">
    <name type="scientific">Hyalella azteca</name>
    <name type="common">Amphipod</name>
    <dbReference type="NCBI Taxonomy" id="294128"/>
    <lineage>
        <taxon>Eukaryota</taxon>
        <taxon>Metazoa</taxon>
        <taxon>Ecdysozoa</taxon>
        <taxon>Arthropoda</taxon>
        <taxon>Crustacea</taxon>
        <taxon>Multicrustacea</taxon>
        <taxon>Malacostraca</taxon>
        <taxon>Eumalacostraca</taxon>
        <taxon>Peracarida</taxon>
        <taxon>Amphipoda</taxon>
        <taxon>Senticaudata</taxon>
        <taxon>Talitrida</taxon>
        <taxon>Talitroidea</taxon>
        <taxon>Hyalellidae</taxon>
        <taxon>Hyalella</taxon>
    </lineage>
</organism>
<dbReference type="GO" id="GO:0005783">
    <property type="term" value="C:endoplasmic reticulum"/>
    <property type="evidence" value="ECO:0007669"/>
    <property type="project" value="TreeGrafter"/>
</dbReference>
<evidence type="ECO:0000256" key="1">
    <source>
        <dbReference type="ARBA" id="ARBA00001961"/>
    </source>
</evidence>